<gene>
    <name evidence="1" type="ORF">N186_07200</name>
</gene>
<proteinExistence type="predicted"/>
<dbReference type="HOGENOM" id="CLU_2629915_0_0_2"/>
<dbReference type="GeneID" id="16574084"/>
<dbReference type="RefSeq" id="WP_020963085.1">
    <property type="nucleotide sequence ID" value="NC_022093.1"/>
</dbReference>
<dbReference type="AlphaFoldDB" id="S5ZF51"/>
<evidence type="ECO:0000313" key="2">
    <source>
        <dbReference type="Proteomes" id="UP000015543"/>
    </source>
</evidence>
<accession>S5ZF51</accession>
<organism evidence="1 2">
    <name type="scientific">Thermofilum adornatum</name>
    <dbReference type="NCBI Taxonomy" id="1365176"/>
    <lineage>
        <taxon>Archaea</taxon>
        <taxon>Thermoproteota</taxon>
        <taxon>Thermoprotei</taxon>
        <taxon>Thermofilales</taxon>
        <taxon>Thermofilaceae</taxon>
        <taxon>Thermofilum</taxon>
    </lineage>
</organism>
<sequence>MPLQAPVGYTISYDKDTGKLVLEIFDLEMIKEEKEETVMGRLAELHFEGETAPKHLKIMFPDYKSLVAYLLYSVLYK</sequence>
<evidence type="ECO:0000313" key="1">
    <source>
        <dbReference type="EMBL" id="AGT35778.1"/>
    </source>
</evidence>
<dbReference type="EMBL" id="CP006646">
    <property type="protein sequence ID" value="AGT35778.1"/>
    <property type="molecule type" value="Genomic_DNA"/>
</dbReference>
<keyword evidence="2" id="KW-1185">Reference proteome</keyword>
<name>S5ZF51_9CREN</name>
<dbReference type="KEGG" id="thb:N186_07200"/>
<dbReference type="PATRIC" id="fig|1365176.7.peg.1422"/>
<reference evidence="1 2" key="1">
    <citation type="journal article" date="2013" name="Genome Announc.">
        <title>Complete Genomic Sequence of 'Thermofilum adornatus' Strain 1910bT, a Hyperthermophilic Anaerobic Organotrophic Crenarchaeon.</title>
        <authorList>
            <person name="Dominova I.N."/>
            <person name="Kublanov I.V."/>
            <person name="Podosokorskaya O.A."/>
            <person name="Derbikova K.S."/>
            <person name="Patrushev M.V."/>
            <person name="Toshchakov S.V."/>
        </authorList>
    </citation>
    <scope>NUCLEOTIDE SEQUENCE [LARGE SCALE GENOMIC DNA]</scope>
    <source>
        <strain evidence="2">1910b</strain>
    </source>
</reference>
<dbReference type="Proteomes" id="UP000015543">
    <property type="component" value="Chromosome"/>
</dbReference>
<protein>
    <submittedName>
        <fullName evidence="1">Uncharacterized protein</fullName>
    </submittedName>
</protein>